<evidence type="ECO:0000313" key="2">
    <source>
        <dbReference type="Proteomes" id="UP000563426"/>
    </source>
</evidence>
<gene>
    <name evidence="1" type="ORF">HMI49_12290</name>
</gene>
<dbReference type="RefSeq" id="WP_171434859.1">
    <property type="nucleotide sequence ID" value="NZ_JABFJV010000053.1"/>
</dbReference>
<keyword evidence="2" id="KW-1185">Reference proteome</keyword>
<evidence type="ECO:0000313" key="1">
    <source>
        <dbReference type="EMBL" id="NOK33978.1"/>
    </source>
</evidence>
<protein>
    <submittedName>
        <fullName evidence="1">SAF domain-containing protein</fullName>
    </submittedName>
</protein>
<dbReference type="EMBL" id="JABFJV010000053">
    <property type="protein sequence ID" value="NOK33978.1"/>
    <property type="molecule type" value="Genomic_DNA"/>
</dbReference>
<dbReference type="AlphaFoldDB" id="A0A7Y4KHN1"/>
<organism evidence="1 2">
    <name type="scientific">Corallococcus exercitus</name>
    <dbReference type="NCBI Taxonomy" id="2316736"/>
    <lineage>
        <taxon>Bacteria</taxon>
        <taxon>Pseudomonadati</taxon>
        <taxon>Myxococcota</taxon>
        <taxon>Myxococcia</taxon>
        <taxon>Myxococcales</taxon>
        <taxon>Cystobacterineae</taxon>
        <taxon>Myxococcaceae</taxon>
        <taxon>Corallococcus</taxon>
    </lineage>
</organism>
<reference evidence="1 2" key="1">
    <citation type="submission" date="2020-05" db="EMBL/GenBank/DDBJ databases">
        <authorList>
            <person name="Whitworth D."/>
        </authorList>
    </citation>
    <scope>NUCLEOTIDE SEQUENCE [LARGE SCALE GENOMIC DNA]</scope>
    <source>
        <strain evidence="1 2">AB043B</strain>
    </source>
</reference>
<proteinExistence type="predicted"/>
<dbReference type="CDD" id="cd11614">
    <property type="entry name" value="SAF_CpaB_FlgA_like"/>
    <property type="match status" value="1"/>
</dbReference>
<accession>A0A7Y4KHN1</accession>
<dbReference type="Proteomes" id="UP000563426">
    <property type="component" value="Unassembled WGS sequence"/>
</dbReference>
<sequence length="112" mass="11888">MSPFIRGIGVGLFVSLLGAGTFGAVMTRKYLAKVDQTWRLEPALLLTHDVSPGHVLTAVDLMETGIPRQFLTTAWVLGPDRTAVLGKAVTVPVEKGAPLLWTSFAVSSCPAP</sequence>
<comment type="caution">
    <text evidence="1">The sequence shown here is derived from an EMBL/GenBank/DDBJ whole genome shotgun (WGS) entry which is preliminary data.</text>
</comment>
<name>A0A7Y4KHN1_9BACT</name>